<accession>A0A816PDN0</accession>
<comment type="caution">
    <text evidence="1">The sequence shown here is derived from an EMBL/GenBank/DDBJ whole genome shotgun (WGS) entry which is preliminary data.</text>
</comment>
<dbReference type="AlphaFoldDB" id="A0A816PDN0"/>
<reference evidence="1" key="1">
    <citation type="submission" date="2021-02" db="EMBL/GenBank/DDBJ databases">
        <authorList>
            <person name="Nowell W R."/>
        </authorList>
    </citation>
    <scope>NUCLEOTIDE SEQUENCE</scope>
</reference>
<protein>
    <submittedName>
        <fullName evidence="1">Uncharacterized protein</fullName>
    </submittedName>
</protein>
<evidence type="ECO:0000313" key="1">
    <source>
        <dbReference type="EMBL" id="CAF2047415.1"/>
    </source>
</evidence>
<organism evidence="1 2">
    <name type="scientific">Rotaria magnacalcarata</name>
    <dbReference type="NCBI Taxonomy" id="392030"/>
    <lineage>
        <taxon>Eukaryota</taxon>
        <taxon>Metazoa</taxon>
        <taxon>Spiralia</taxon>
        <taxon>Gnathifera</taxon>
        <taxon>Rotifera</taxon>
        <taxon>Eurotatoria</taxon>
        <taxon>Bdelloidea</taxon>
        <taxon>Philodinida</taxon>
        <taxon>Philodinidae</taxon>
        <taxon>Rotaria</taxon>
    </lineage>
</organism>
<gene>
    <name evidence="1" type="ORF">XDN619_LOCUS7885</name>
</gene>
<name>A0A816PDN0_9BILA</name>
<dbReference type="PANTHER" id="PTHR31252">
    <property type="entry name" value="DUF4419 DOMAIN-CONTAINING PROTEIN"/>
    <property type="match status" value="1"/>
</dbReference>
<dbReference type="EMBL" id="CAJNRG010002421">
    <property type="protein sequence ID" value="CAF2047415.1"/>
    <property type="molecule type" value="Genomic_DNA"/>
</dbReference>
<evidence type="ECO:0000313" key="2">
    <source>
        <dbReference type="Proteomes" id="UP000663887"/>
    </source>
</evidence>
<proteinExistence type="predicted"/>
<dbReference type="Pfam" id="PF14388">
    <property type="entry name" value="DUF4419"/>
    <property type="match status" value="1"/>
</dbReference>
<dbReference type="Proteomes" id="UP000663887">
    <property type="component" value="Unassembled WGS sequence"/>
</dbReference>
<dbReference type="PANTHER" id="PTHR31252:SF11">
    <property type="entry name" value="DUF4419 DOMAIN-CONTAINING PROTEIN"/>
    <property type="match status" value="1"/>
</dbReference>
<sequence length="367" mass="41982">MSLHTIILDDQLKPAEVSFRPIQSQSTIEKHWLFKVEENRDIIEQSLQNYSCLYTVANGPHTEISANPILQAFVSAYNQHHDVILSPDDMWMLVCLQFARCVNRNAEQLRSLFVEHSQGKIELTAYDFEREDEWDEFFDQMKVTIGKNVKGDVCRLLAANFTTTGRIESILSAACIMHTFKPYFDYSRMMCICGIRQVHFMGTLGDWQSLRSKTEQLQCFGDNTFRTYVNGVLPIFDEFIQTYQGEVNKEFWIKVCDITRNPRERYGGGGSGKLITGWLLQLFGIEAGATRDPIDIDLPNIRVPVTLKKEGIGRGKKCYIVGGFHGIYSVENRHKPVMSLSVIQEKESSMPKLKSKLKSLFAQTHQG</sequence>
<dbReference type="InterPro" id="IPR025533">
    <property type="entry name" value="DUF4419"/>
</dbReference>